<evidence type="ECO:0000313" key="3">
    <source>
        <dbReference type="Proteomes" id="UP000310200"/>
    </source>
</evidence>
<reference evidence="2 3" key="1">
    <citation type="journal article" date="2019" name="Philos. Trans. R. Soc. Lond., B, Biol. Sci.">
        <title>Ant behaviour and brain gene expression of defending hosts depend on the ecological success of the intruding social parasite.</title>
        <authorList>
            <person name="Kaur R."/>
            <person name="Stoldt M."/>
            <person name="Jongepier E."/>
            <person name="Feldmeyer B."/>
            <person name="Menzel F."/>
            <person name="Bornberg-Bauer E."/>
            <person name="Foitzik S."/>
        </authorList>
    </citation>
    <scope>NUCLEOTIDE SEQUENCE [LARGE SCALE GENOMIC DNA]</scope>
    <source>
        <tissue evidence="2">Whole body</tissue>
    </source>
</reference>
<name>A0A4S2JNJ0_9HYME</name>
<keyword evidence="3" id="KW-1185">Reference proteome</keyword>
<dbReference type="AlphaFoldDB" id="A0A4S2JNJ0"/>
<evidence type="ECO:0000256" key="1">
    <source>
        <dbReference type="SAM" id="MobiDB-lite"/>
    </source>
</evidence>
<sequence>MWDLAKRRELWKNLRTVSVFLPTAEDPTEIEAVARRAKNTRRRSAWTLISSGAVDTTRSRILFPAGCVGSASRSTRDFLAGHDTVETGKRRRRVKCHGHHVECKIEPQIRRHQRRGRTDPSRHFLGLRGRSHTAREIERSTPEGGAKKKLDPCQYANKIALFYEPTTSFPLRLPRATHLNLENRNLRESLIRRRYIPHAGHRDAETGRRDAGYKLDELRSRAKLVEFSAILPPGNLNLVPRRYLPSLYSRFTMARGRIKAAAAAAPQSQMLRPWKSKGGSESVRAEPANRSHGDAIVGRVKLAGTKCYLSTAITKHAVLAIARLYIDRKSSDNERQRRHKEATKAKTRANEFSHSHAVEESCERTWKVVRLHPGSRRNFTSECDKSKKTSALFNGCARVIVYLAAKTVLKTSLCDEDDGRHICKIRCESSRNRHSNPGAKSLWWSLKYATIVTLHDGFALINVRELPDYVARGVADGVEERAKKRWPTLEKDLEIRSESD</sequence>
<feature type="region of interest" description="Disordered" evidence="1">
    <location>
        <begin position="330"/>
        <end position="350"/>
    </location>
</feature>
<dbReference type="Proteomes" id="UP000310200">
    <property type="component" value="Unassembled WGS sequence"/>
</dbReference>
<feature type="region of interest" description="Disordered" evidence="1">
    <location>
        <begin position="269"/>
        <end position="290"/>
    </location>
</feature>
<proteinExistence type="predicted"/>
<organism evidence="2 3">
    <name type="scientific">Temnothorax longispinosus</name>
    <dbReference type="NCBI Taxonomy" id="300112"/>
    <lineage>
        <taxon>Eukaryota</taxon>
        <taxon>Metazoa</taxon>
        <taxon>Ecdysozoa</taxon>
        <taxon>Arthropoda</taxon>
        <taxon>Hexapoda</taxon>
        <taxon>Insecta</taxon>
        <taxon>Pterygota</taxon>
        <taxon>Neoptera</taxon>
        <taxon>Endopterygota</taxon>
        <taxon>Hymenoptera</taxon>
        <taxon>Apocrita</taxon>
        <taxon>Aculeata</taxon>
        <taxon>Formicoidea</taxon>
        <taxon>Formicidae</taxon>
        <taxon>Myrmicinae</taxon>
        <taxon>Temnothorax</taxon>
    </lineage>
</organism>
<gene>
    <name evidence="2" type="ORF">DBV15_07247</name>
</gene>
<accession>A0A4S2JNJ0</accession>
<comment type="caution">
    <text evidence="2">The sequence shown here is derived from an EMBL/GenBank/DDBJ whole genome shotgun (WGS) entry which is preliminary data.</text>
</comment>
<protein>
    <submittedName>
        <fullName evidence="2">Uncharacterized protein</fullName>
    </submittedName>
</protein>
<evidence type="ECO:0000313" key="2">
    <source>
        <dbReference type="EMBL" id="TGZ36187.1"/>
    </source>
</evidence>
<dbReference type="EMBL" id="QBLH01003688">
    <property type="protein sequence ID" value="TGZ36187.1"/>
    <property type="molecule type" value="Genomic_DNA"/>
</dbReference>